<dbReference type="WBParaSite" id="TREG1_127560.1">
    <property type="protein sequence ID" value="TREG1_127560.1"/>
    <property type="gene ID" value="TREG1_127560"/>
</dbReference>
<reference evidence="3" key="2">
    <citation type="submission" date="2023-11" db="UniProtKB">
        <authorList>
            <consortium name="WormBaseParasite"/>
        </authorList>
    </citation>
    <scope>IDENTIFICATION</scope>
</reference>
<feature type="transmembrane region" description="Helical" evidence="1">
    <location>
        <begin position="67"/>
        <end position="88"/>
    </location>
</feature>
<feature type="transmembrane region" description="Helical" evidence="1">
    <location>
        <begin position="37"/>
        <end position="55"/>
    </location>
</feature>
<sequence>VAEDHQEAWVDYVAVSCWALIVLLSLLLFFKFRNNLPVALFLIGIIIVLWSANIFSMCCNKYEKNCFILLGFIVLEDLLTIVFCFFTYKRLKLKVIIVMMLLSTAFVITGIVLFFLGKDDPMFFEITGGFWNTALDMVAIGIASFLK</sequence>
<dbReference type="AlphaFoldDB" id="A0AA85J1X9"/>
<keyword evidence="1" id="KW-0812">Transmembrane</keyword>
<keyword evidence="1" id="KW-1133">Transmembrane helix</keyword>
<dbReference type="Proteomes" id="UP000050795">
    <property type="component" value="Unassembled WGS sequence"/>
</dbReference>
<evidence type="ECO:0000256" key="1">
    <source>
        <dbReference type="SAM" id="Phobius"/>
    </source>
</evidence>
<proteinExistence type="predicted"/>
<reference evidence="2" key="1">
    <citation type="submission" date="2022-06" db="EMBL/GenBank/DDBJ databases">
        <authorList>
            <person name="Berger JAMES D."/>
            <person name="Berger JAMES D."/>
        </authorList>
    </citation>
    <scope>NUCLEOTIDE SEQUENCE [LARGE SCALE GENOMIC DNA]</scope>
</reference>
<feature type="transmembrane region" description="Helical" evidence="1">
    <location>
        <begin position="129"/>
        <end position="146"/>
    </location>
</feature>
<name>A0AA85J1X9_TRIRE</name>
<evidence type="ECO:0000313" key="3">
    <source>
        <dbReference type="WBParaSite" id="TREG1_127560.1"/>
    </source>
</evidence>
<protein>
    <submittedName>
        <fullName evidence="3">Uncharacterized protein</fullName>
    </submittedName>
</protein>
<feature type="transmembrane region" description="Helical" evidence="1">
    <location>
        <begin position="12"/>
        <end position="30"/>
    </location>
</feature>
<evidence type="ECO:0000313" key="2">
    <source>
        <dbReference type="Proteomes" id="UP000050795"/>
    </source>
</evidence>
<organism evidence="2 3">
    <name type="scientific">Trichobilharzia regenti</name>
    <name type="common">Nasal bird schistosome</name>
    <dbReference type="NCBI Taxonomy" id="157069"/>
    <lineage>
        <taxon>Eukaryota</taxon>
        <taxon>Metazoa</taxon>
        <taxon>Spiralia</taxon>
        <taxon>Lophotrochozoa</taxon>
        <taxon>Platyhelminthes</taxon>
        <taxon>Trematoda</taxon>
        <taxon>Digenea</taxon>
        <taxon>Strigeidida</taxon>
        <taxon>Schistosomatoidea</taxon>
        <taxon>Schistosomatidae</taxon>
        <taxon>Trichobilharzia</taxon>
    </lineage>
</organism>
<keyword evidence="1" id="KW-0472">Membrane</keyword>
<feature type="transmembrane region" description="Helical" evidence="1">
    <location>
        <begin position="95"/>
        <end position="117"/>
    </location>
</feature>
<keyword evidence="2" id="KW-1185">Reference proteome</keyword>
<accession>A0AA85J1X9</accession>